<comment type="caution">
    <text evidence="1">The sequence shown here is derived from an EMBL/GenBank/DDBJ whole genome shotgun (WGS) entry which is preliminary data.</text>
</comment>
<name>A0A395RSF4_FUSSP</name>
<dbReference type="AlphaFoldDB" id="A0A395RSF4"/>
<proteinExistence type="predicted"/>
<dbReference type="GO" id="GO:0008168">
    <property type="term" value="F:methyltransferase activity"/>
    <property type="evidence" value="ECO:0007669"/>
    <property type="project" value="UniProtKB-KW"/>
</dbReference>
<keyword evidence="1" id="KW-0489">Methyltransferase</keyword>
<dbReference type="EMBL" id="PXOF01000138">
    <property type="protein sequence ID" value="RGP62944.1"/>
    <property type="molecule type" value="Genomic_DNA"/>
</dbReference>
<organism evidence="1 2">
    <name type="scientific">Fusarium sporotrichioides</name>
    <dbReference type="NCBI Taxonomy" id="5514"/>
    <lineage>
        <taxon>Eukaryota</taxon>
        <taxon>Fungi</taxon>
        <taxon>Dikarya</taxon>
        <taxon>Ascomycota</taxon>
        <taxon>Pezizomycotina</taxon>
        <taxon>Sordariomycetes</taxon>
        <taxon>Hypocreomycetidae</taxon>
        <taxon>Hypocreales</taxon>
        <taxon>Nectriaceae</taxon>
        <taxon>Fusarium</taxon>
    </lineage>
</organism>
<evidence type="ECO:0000313" key="2">
    <source>
        <dbReference type="Proteomes" id="UP000266152"/>
    </source>
</evidence>
<sequence length="215" mass="23712">MDAWTAHYDGPDLSVEEQVLNDKKFFSTRALPSRPVVLGLDTSASAIRYALATKLIDDGWSDNLEVQDPSAATCRALRDVSLIICTGGASYVGSRTFARIMEAIGRDKNVWVACTVIRMIPYDNIAATLREYGLETEKLPSVVLHQRRFASAQEQSDVIERVTARGLNTVGFEDEGYLCAEVYLSRPKQDVSRPPVAELAEDLHSDLSKCAGVRD</sequence>
<protein>
    <submittedName>
        <fullName evidence="1">Methyltransferase type 12</fullName>
    </submittedName>
</protein>
<gene>
    <name evidence="1" type="ORF">FSPOR_8928</name>
</gene>
<evidence type="ECO:0000313" key="1">
    <source>
        <dbReference type="EMBL" id="RGP62944.1"/>
    </source>
</evidence>
<reference evidence="1 2" key="1">
    <citation type="journal article" date="2018" name="PLoS Pathog.">
        <title>Evolution of structural diversity of trichothecenes, a family of toxins produced by plant pathogenic and entomopathogenic fungi.</title>
        <authorList>
            <person name="Proctor R.H."/>
            <person name="McCormick S.P."/>
            <person name="Kim H.S."/>
            <person name="Cardoza R.E."/>
            <person name="Stanley A.M."/>
            <person name="Lindo L."/>
            <person name="Kelly A."/>
            <person name="Brown D.W."/>
            <person name="Lee T."/>
            <person name="Vaughan M.M."/>
            <person name="Alexander N.J."/>
            <person name="Busman M."/>
            <person name="Gutierrez S."/>
        </authorList>
    </citation>
    <scope>NUCLEOTIDE SEQUENCE [LARGE SCALE GENOMIC DNA]</scope>
    <source>
        <strain evidence="1 2">NRRL 3299</strain>
    </source>
</reference>
<keyword evidence="2" id="KW-1185">Reference proteome</keyword>
<dbReference type="Proteomes" id="UP000266152">
    <property type="component" value="Unassembled WGS sequence"/>
</dbReference>
<keyword evidence="1" id="KW-0808">Transferase</keyword>
<dbReference type="GO" id="GO:0032259">
    <property type="term" value="P:methylation"/>
    <property type="evidence" value="ECO:0007669"/>
    <property type="project" value="UniProtKB-KW"/>
</dbReference>
<accession>A0A395RSF4</accession>